<dbReference type="Gene3D" id="2.60.40.2340">
    <property type="match status" value="1"/>
</dbReference>
<dbReference type="AlphaFoldDB" id="A0A2U2PIQ1"/>
<evidence type="ECO:0008006" key="3">
    <source>
        <dbReference type="Google" id="ProtNLM"/>
    </source>
</evidence>
<dbReference type="Proteomes" id="UP000245647">
    <property type="component" value="Unassembled WGS sequence"/>
</dbReference>
<keyword evidence="2" id="KW-1185">Reference proteome</keyword>
<organism evidence="1 2">
    <name type="scientific">Pararcticibacter amylolyticus</name>
    <dbReference type="NCBI Taxonomy" id="2173175"/>
    <lineage>
        <taxon>Bacteria</taxon>
        <taxon>Pseudomonadati</taxon>
        <taxon>Bacteroidota</taxon>
        <taxon>Sphingobacteriia</taxon>
        <taxon>Sphingobacteriales</taxon>
        <taxon>Sphingobacteriaceae</taxon>
        <taxon>Pararcticibacter</taxon>
    </lineage>
</organism>
<proteinExistence type="predicted"/>
<evidence type="ECO:0000313" key="2">
    <source>
        <dbReference type="Proteomes" id="UP000245647"/>
    </source>
</evidence>
<protein>
    <recommendedName>
        <fullName evidence="3">DUF5018 domain-containing protein</fullName>
    </recommendedName>
</protein>
<dbReference type="EMBL" id="QEAS01000005">
    <property type="protein sequence ID" value="PWG81283.1"/>
    <property type="molecule type" value="Genomic_DNA"/>
</dbReference>
<reference evidence="1 2" key="1">
    <citation type="submission" date="2018-04" db="EMBL/GenBank/DDBJ databases">
        <title>Pedobacter chongqingensis sp. nov., isolated from a rottenly hemp rope.</title>
        <authorList>
            <person name="Cai Y."/>
        </authorList>
    </citation>
    <scope>NUCLEOTIDE SEQUENCE [LARGE SCALE GENOMIC DNA]</scope>
    <source>
        <strain evidence="1 2">FJ4-8</strain>
    </source>
</reference>
<sequence length="315" mass="34480">MFLLSCRKEYVSMPYNNIEQFIITDTEGNELKASVTGNSIILYWPPFQPVPGHIKPVISISEGAKINPASGAEVPFDENTVYTVTAQDGSTKTYQLKTAINQPAPVFEIVGSDFLTLGSTINLSGQYFIPDTTQTRLYMVNSANTDIPVSLKDADKLWSNRILVKIPLDGRLDTGYYQVKVVSGRNTTVKGPYHIGKPLVLDIDDTYSLNEAGQTIKKGAEISFTYSMPAAAGKYFYGKFIRADIMITGDPSNGIYSAPVTSQDQTSLKFRVPADIPAGNIASVTLYTEEDDASPGGIFMYMWQQNSSAPTTITE</sequence>
<evidence type="ECO:0000313" key="1">
    <source>
        <dbReference type="EMBL" id="PWG81283.1"/>
    </source>
</evidence>
<comment type="caution">
    <text evidence="1">The sequence shown here is derived from an EMBL/GenBank/DDBJ whole genome shotgun (WGS) entry which is preliminary data.</text>
</comment>
<gene>
    <name evidence="1" type="ORF">DDR33_07870</name>
</gene>
<accession>A0A2U2PIQ1</accession>
<name>A0A2U2PIQ1_9SPHI</name>